<dbReference type="PANTHER" id="PTHR21343">
    <property type="entry name" value="DETHIOBIOTIN SYNTHETASE"/>
    <property type="match status" value="1"/>
</dbReference>
<dbReference type="NCBIfam" id="TIGR00313">
    <property type="entry name" value="cobQ"/>
    <property type="match status" value="1"/>
</dbReference>
<reference evidence="10 11" key="1">
    <citation type="submission" date="2015-03" db="EMBL/GenBank/DDBJ databases">
        <authorList>
            <person name="Hassan Y.I."/>
            <person name="Lepp D."/>
            <person name="Zhou T."/>
        </authorList>
    </citation>
    <scope>NUCLEOTIDE SEQUENCE [LARGE SCALE GENOMIC DNA]</scope>
    <source>
        <strain evidence="10 11">DSM 17137</strain>
    </source>
</reference>
<evidence type="ECO:0000313" key="10">
    <source>
        <dbReference type="EMBL" id="KKB85628.1"/>
    </source>
</evidence>
<keyword evidence="4 7" id="KW-0169">Cobalamin biosynthesis</keyword>
<evidence type="ECO:0000256" key="1">
    <source>
        <dbReference type="ARBA" id="ARBA00004953"/>
    </source>
</evidence>
<keyword evidence="5 7" id="KW-0315">Glutamine amidotransferase</keyword>
<dbReference type="CDD" id="cd01750">
    <property type="entry name" value="GATase1_CobQ"/>
    <property type="match status" value="1"/>
</dbReference>
<evidence type="ECO:0000256" key="4">
    <source>
        <dbReference type="ARBA" id="ARBA00022573"/>
    </source>
</evidence>
<gene>
    <name evidence="7" type="primary">cobQ</name>
    <name evidence="10" type="ORF">VW29_06550</name>
</gene>
<dbReference type="AlphaFoldDB" id="A0A0F5LTH1"/>
<dbReference type="UniPathway" id="UPA00148"/>
<keyword evidence="11" id="KW-1185">Reference proteome</keyword>
<feature type="active site" evidence="7">
    <location>
        <position position="435"/>
    </location>
</feature>
<evidence type="ECO:0000256" key="3">
    <source>
        <dbReference type="ARBA" id="ARBA00019833"/>
    </source>
</evidence>
<dbReference type="Proteomes" id="UP000033608">
    <property type="component" value="Unassembled WGS sequence"/>
</dbReference>
<organism evidence="10 11">
    <name type="scientific">Devosia limi DSM 17137</name>
    <dbReference type="NCBI Taxonomy" id="1121477"/>
    <lineage>
        <taxon>Bacteria</taxon>
        <taxon>Pseudomonadati</taxon>
        <taxon>Pseudomonadota</taxon>
        <taxon>Alphaproteobacteria</taxon>
        <taxon>Hyphomicrobiales</taxon>
        <taxon>Devosiaceae</taxon>
        <taxon>Devosia</taxon>
    </lineage>
</organism>
<dbReference type="EMBL" id="LAJF01000055">
    <property type="protein sequence ID" value="KKB85628.1"/>
    <property type="molecule type" value="Genomic_DNA"/>
</dbReference>
<dbReference type="GO" id="GO:0015420">
    <property type="term" value="F:ABC-type vitamin B12 transporter activity"/>
    <property type="evidence" value="ECO:0007669"/>
    <property type="project" value="UniProtKB-UniRule"/>
</dbReference>
<dbReference type="Gene3D" id="3.40.50.880">
    <property type="match status" value="1"/>
</dbReference>
<dbReference type="NCBIfam" id="NF001989">
    <property type="entry name" value="PRK00784.1"/>
    <property type="match status" value="1"/>
</dbReference>
<feature type="domain" description="CobQ/CobB/MinD/ParA nucleotide binding" evidence="8">
    <location>
        <begin position="12"/>
        <end position="243"/>
    </location>
</feature>
<evidence type="ECO:0000259" key="8">
    <source>
        <dbReference type="Pfam" id="PF01656"/>
    </source>
</evidence>
<evidence type="ECO:0000259" key="9">
    <source>
        <dbReference type="Pfam" id="PF07685"/>
    </source>
</evidence>
<dbReference type="HAMAP" id="MF_00028">
    <property type="entry name" value="CobQ"/>
    <property type="match status" value="1"/>
</dbReference>
<evidence type="ECO:0000256" key="6">
    <source>
        <dbReference type="ARBA" id="ARBA00025166"/>
    </source>
</evidence>
<dbReference type="PANTHER" id="PTHR21343:SF1">
    <property type="entry name" value="COBYRIC ACID SYNTHASE"/>
    <property type="match status" value="1"/>
</dbReference>
<dbReference type="PROSITE" id="PS51274">
    <property type="entry name" value="GATASE_COBBQ"/>
    <property type="match status" value="1"/>
</dbReference>
<dbReference type="GO" id="GO:0009236">
    <property type="term" value="P:cobalamin biosynthetic process"/>
    <property type="evidence" value="ECO:0007669"/>
    <property type="project" value="UniProtKB-UniRule"/>
</dbReference>
<name>A0A0F5LTH1_9HYPH</name>
<evidence type="ECO:0000313" key="11">
    <source>
        <dbReference type="Proteomes" id="UP000033608"/>
    </source>
</evidence>
<dbReference type="InterPro" id="IPR011698">
    <property type="entry name" value="GATase_3"/>
</dbReference>
<comment type="pathway">
    <text evidence="1 7">Cofactor biosynthesis; adenosylcobalamin biosynthesis.</text>
</comment>
<dbReference type="PATRIC" id="fig|1121477.3.peg.2398"/>
<protein>
    <recommendedName>
        <fullName evidence="3 7">Cobyric acid synthase</fullName>
    </recommendedName>
</protein>
<dbReference type="SUPFAM" id="SSF52317">
    <property type="entry name" value="Class I glutamine amidotransferase-like"/>
    <property type="match status" value="1"/>
</dbReference>
<comment type="similarity">
    <text evidence="2 7">Belongs to the CobB/CobQ family. CobQ subfamily.</text>
</comment>
<dbReference type="GO" id="GO:0003824">
    <property type="term" value="F:catalytic activity"/>
    <property type="evidence" value="ECO:0007669"/>
    <property type="project" value="InterPro"/>
</dbReference>
<dbReference type="STRING" id="1121477.SAMN02745223_03846"/>
<dbReference type="Pfam" id="PF01656">
    <property type="entry name" value="CbiA"/>
    <property type="match status" value="1"/>
</dbReference>
<dbReference type="Gene3D" id="3.40.50.300">
    <property type="entry name" value="P-loop containing nucleotide triphosphate hydrolases"/>
    <property type="match status" value="1"/>
</dbReference>
<dbReference type="InterPro" id="IPR033949">
    <property type="entry name" value="CobQ_GATase1"/>
</dbReference>
<sequence>MRHKRAMAKSLMFMGTGSDVGKSLVVAGLCRAFANRGLKVAPFKPQNMSNNAAVTADGGEIGRAQALQARAARREPLTTMNPVLLKPEQETGAQLVVRGQRRSSMSARDYFARRAVLLPEVLTAFAELAADADLVLVEGAGSASEVNLRANDIANFGFAQAANVPVVVIGDINRGGVIAALVGTFAVIAPTDAELIVATLINRFQGDPTLFDAGKTFIAERTGVPCLGPIPYFAEAARLPAEDVMALDAPTTGSGGAYRIAVPRLPRIANFDDLDPLSAEPGVDVVIVEPGRPIPRADLIIIPGSKATRADLAALRQQGWDIDILAHHRLGGSVLGICGGYQMLGRTIADPDGIEGAPGKSEGLGLLDVETVLTPVKQLRVEQAHDAGSGLPIAGYHMHMGETSGGDRARPFANVSGEPEGAISADGLVSGTYLHGLFAADEFRRSFIGNAASADLDYEAGVDAVLDALAQHLETHLDLDALLALAQPVRTLP</sequence>
<dbReference type="Pfam" id="PF07685">
    <property type="entry name" value="GATase_3"/>
    <property type="match status" value="1"/>
</dbReference>
<evidence type="ECO:0000256" key="7">
    <source>
        <dbReference type="HAMAP-Rule" id="MF_00028"/>
    </source>
</evidence>
<comment type="function">
    <text evidence="6 7">Catalyzes amidations at positions B, D, E, and G on adenosylcobyrinic A,C-diamide. NH(2) groups are provided by glutamine, and one molecule of ATP is hydrogenolyzed for each amidation.</text>
</comment>
<comment type="caution">
    <text evidence="10">The sequence shown here is derived from an EMBL/GenBank/DDBJ whole genome shotgun (WGS) entry which is preliminary data.</text>
</comment>
<feature type="active site" description="Nucleophile" evidence="7">
    <location>
        <position position="338"/>
    </location>
</feature>
<dbReference type="InterPro" id="IPR029062">
    <property type="entry name" value="Class_I_gatase-like"/>
</dbReference>
<dbReference type="InterPro" id="IPR002586">
    <property type="entry name" value="CobQ/CobB/MinD/ParA_Nub-bd_dom"/>
</dbReference>
<dbReference type="InterPro" id="IPR027417">
    <property type="entry name" value="P-loop_NTPase"/>
</dbReference>
<dbReference type="SUPFAM" id="SSF52540">
    <property type="entry name" value="P-loop containing nucleoside triphosphate hydrolases"/>
    <property type="match status" value="1"/>
</dbReference>
<evidence type="ECO:0000256" key="5">
    <source>
        <dbReference type="ARBA" id="ARBA00022962"/>
    </source>
</evidence>
<evidence type="ECO:0000256" key="2">
    <source>
        <dbReference type="ARBA" id="ARBA00006205"/>
    </source>
</evidence>
<accession>A0A0F5LTH1</accession>
<dbReference type="InterPro" id="IPR004459">
    <property type="entry name" value="CobQ_synth"/>
</dbReference>
<proteinExistence type="inferred from homology"/>
<feature type="domain" description="CobB/CobQ-like glutamine amidotransferase" evidence="9">
    <location>
        <begin position="259"/>
        <end position="442"/>
    </location>
</feature>